<name>A0A6A6ULZ4_9PEZI</name>
<gene>
    <name evidence="6" type="ORF">BT63DRAFT_354366</name>
</gene>
<dbReference type="Gene3D" id="3.40.50.300">
    <property type="entry name" value="P-loop containing nucleotide triphosphate hydrolases"/>
    <property type="match status" value="1"/>
</dbReference>
<dbReference type="EMBL" id="MU004232">
    <property type="protein sequence ID" value="KAF2672108.1"/>
    <property type="molecule type" value="Genomic_DNA"/>
</dbReference>
<dbReference type="PROSITE" id="PS51192">
    <property type="entry name" value="HELICASE_ATP_BIND_1"/>
    <property type="match status" value="1"/>
</dbReference>
<dbReference type="InterPro" id="IPR001650">
    <property type="entry name" value="Helicase_C-like"/>
</dbReference>
<keyword evidence="7" id="KW-1185">Reference proteome</keyword>
<evidence type="ECO:0000259" key="5">
    <source>
        <dbReference type="PROSITE" id="PS51194"/>
    </source>
</evidence>
<dbReference type="InterPro" id="IPR038718">
    <property type="entry name" value="SNF2-like_sf"/>
</dbReference>
<evidence type="ECO:0000256" key="3">
    <source>
        <dbReference type="ARBA" id="ARBA00022840"/>
    </source>
</evidence>
<dbReference type="PANTHER" id="PTHR10799">
    <property type="entry name" value="SNF2/RAD54 HELICASE FAMILY"/>
    <property type="match status" value="1"/>
</dbReference>
<proteinExistence type="predicted"/>
<dbReference type="SUPFAM" id="SSF52540">
    <property type="entry name" value="P-loop containing nucleoside triphosphate hydrolases"/>
    <property type="match status" value="2"/>
</dbReference>
<feature type="non-terminal residue" evidence="6">
    <location>
        <position position="1"/>
    </location>
</feature>
<accession>A0A6A6ULZ4</accession>
<keyword evidence="1" id="KW-0547">Nucleotide-binding</keyword>
<dbReference type="InterPro" id="IPR049730">
    <property type="entry name" value="SNF2/RAD54-like_C"/>
</dbReference>
<organism evidence="6 7">
    <name type="scientific">Microthyrium microscopicum</name>
    <dbReference type="NCBI Taxonomy" id="703497"/>
    <lineage>
        <taxon>Eukaryota</taxon>
        <taxon>Fungi</taxon>
        <taxon>Dikarya</taxon>
        <taxon>Ascomycota</taxon>
        <taxon>Pezizomycotina</taxon>
        <taxon>Dothideomycetes</taxon>
        <taxon>Dothideomycetes incertae sedis</taxon>
        <taxon>Microthyriales</taxon>
        <taxon>Microthyriaceae</taxon>
        <taxon>Microthyrium</taxon>
    </lineage>
</organism>
<dbReference type="InterPro" id="IPR014001">
    <property type="entry name" value="Helicase_ATP-bd"/>
</dbReference>
<evidence type="ECO:0000259" key="4">
    <source>
        <dbReference type="PROSITE" id="PS51192"/>
    </source>
</evidence>
<keyword evidence="3" id="KW-0067">ATP-binding</keyword>
<dbReference type="AlphaFoldDB" id="A0A6A6ULZ4"/>
<evidence type="ECO:0008006" key="8">
    <source>
        <dbReference type="Google" id="ProtNLM"/>
    </source>
</evidence>
<keyword evidence="2" id="KW-0378">Hydrolase</keyword>
<feature type="domain" description="Helicase C-terminal" evidence="5">
    <location>
        <begin position="268"/>
        <end position="418"/>
    </location>
</feature>
<dbReference type="PROSITE" id="PS51194">
    <property type="entry name" value="HELICASE_CTER"/>
    <property type="match status" value="1"/>
</dbReference>
<dbReference type="GO" id="GO:0016787">
    <property type="term" value="F:hydrolase activity"/>
    <property type="evidence" value="ECO:0007669"/>
    <property type="project" value="UniProtKB-KW"/>
</dbReference>
<sequence>GISFVINCFVNQLNVVIADEMGLGKTLQAICIMQWITDAIKSGTWPTPSAGPKAHLVVVPLSVMEGWRKEFSRWSTLKVALMHGNKARLNELKDIVTDADVVLTTYEVLLNEETFFRSKRWQCFVIDEAHRIKNPKSIQRAVVGKIFCQHRLCLTGTPFNNNLQEIWSILSFLYPNIFTPDTISEFSDADKEKNERSKADMSSHIGKLLRLFVIRRTKNDVPEFLSIPPKKEYRISIPLTTVQRDAYLNAILYRTLGDYLTTSAKLICLEKIIDEVVIKGNRKLIIFSCFKDNLSCVEDLLACVFQDRKTHDWLRLDGDLKRCTRNLYIRLFSDPNTAFKVLLCTTKAGGEGINLVSAQDVVMLDDSFNPQADLQAEARAHRKGQLGEVRVYRLTTRGTIEEQGLARYYQKLATSKKI</sequence>
<evidence type="ECO:0000313" key="7">
    <source>
        <dbReference type="Proteomes" id="UP000799302"/>
    </source>
</evidence>
<evidence type="ECO:0000256" key="2">
    <source>
        <dbReference type="ARBA" id="ARBA00022801"/>
    </source>
</evidence>
<feature type="domain" description="Helicase ATP-binding" evidence="4">
    <location>
        <begin position="6"/>
        <end position="176"/>
    </location>
</feature>
<evidence type="ECO:0000313" key="6">
    <source>
        <dbReference type="EMBL" id="KAF2672108.1"/>
    </source>
</evidence>
<dbReference type="GO" id="GO:0005524">
    <property type="term" value="F:ATP binding"/>
    <property type="evidence" value="ECO:0007669"/>
    <property type="project" value="InterPro"/>
</dbReference>
<dbReference type="Pfam" id="PF00271">
    <property type="entry name" value="Helicase_C"/>
    <property type="match status" value="1"/>
</dbReference>
<evidence type="ECO:0000256" key="1">
    <source>
        <dbReference type="ARBA" id="ARBA00022741"/>
    </source>
</evidence>
<dbReference type="SMART" id="SM00490">
    <property type="entry name" value="HELICc"/>
    <property type="match status" value="1"/>
</dbReference>
<dbReference type="CDD" id="cd17919">
    <property type="entry name" value="DEXHc_Snf"/>
    <property type="match status" value="1"/>
</dbReference>
<dbReference type="OrthoDB" id="448448at2759"/>
<dbReference type="SMART" id="SM00487">
    <property type="entry name" value="DEXDc"/>
    <property type="match status" value="1"/>
</dbReference>
<feature type="non-terminal residue" evidence="6">
    <location>
        <position position="418"/>
    </location>
</feature>
<dbReference type="Proteomes" id="UP000799302">
    <property type="component" value="Unassembled WGS sequence"/>
</dbReference>
<reference evidence="6" key="1">
    <citation type="journal article" date="2020" name="Stud. Mycol.">
        <title>101 Dothideomycetes genomes: a test case for predicting lifestyles and emergence of pathogens.</title>
        <authorList>
            <person name="Haridas S."/>
            <person name="Albert R."/>
            <person name="Binder M."/>
            <person name="Bloem J."/>
            <person name="Labutti K."/>
            <person name="Salamov A."/>
            <person name="Andreopoulos B."/>
            <person name="Baker S."/>
            <person name="Barry K."/>
            <person name="Bills G."/>
            <person name="Bluhm B."/>
            <person name="Cannon C."/>
            <person name="Castanera R."/>
            <person name="Culley D."/>
            <person name="Daum C."/>
            <person name="Ezra D."/>
            <person name="Gonzalez J."/>
            <person name="Henrissat B."/>
            <person name="Kuo A."/>
            <person name="Liang C."/>
            <person name="Lipzen A."/>
            <person name="Lutzoni F."/>
            <person name="Magnuson J."/>
            <person name="Mondo S."/>
            <person name="Nolan M."/>
            <person name="Ohm R."/>
            <person name="Pangilinan J."/>
            <person name="Park H.-J."/>
            <person name="Ramirez L."/>
            <person name="Alfaro M."/>
            <person name="Sun H."/>
            <person name="Tritt A."/>
            <person name="Yoshinaga Y."/>
            <person name="Zwiers L.-H."/>
            <person name="Turgeon B."/>
            <person name="Goodwin S."/>
            <person name="Spatafora J."/>
            <person name="Crous P."/>
            <person name="Grigoriev I."/>
        </authorList>
    </citation>
    <scope>NUCLEOTIDE SEQUENCE</scope>
    <source>
        <strain evidence="6">CBS 115976</strain>
    </source>
</reference>
<dbReference type="InterPro" id="IPR027417">
    <property type="entry name" value="P-loop_NTPase"/>
</dbReference>
<dbReference type="CDD" id="cd18793">
    <property type="entry name" value="SF2_C_SNF"/>
    <property type="match status" value="1"/>
</dbReference>
<dbReference type="Pfam" id="PF00176">
    <property type="entry name" value="SNF2-rel_dom"/>
    <property type="match status" value="1"/>
</dbReference>
<protein>
    <recommendedName>
        <fullName evidence="8">P-loop containing nucleoside triphosphate hydrolase protein</fullName>
    </recommendedName>
</protein>
<dbReference type="InterPro" id="IPR000330">
    <property type="entry name" value="SNF2_N"/>
</dbReference>
<dbReference type="Gene3D" id="3.40.50.10810">
    <property type="entry name" value="Tandem AAA-ATPase domain"/>
    <property type="match status" value="1"/>
</dbReference>